<evidence type="ECO:0000313" key="2">
    <source>
        <dbReference type="EMBL" id="KAB0482401.1"/>
    </source>
</evidence>
<comment type="caution">
    <text evidence="2">The sequence shown here is derived from an EMBL/GenBank/DDBJ whole genome shotgun (WGS) entry which is preliminary data.</text>
</comment>
<reference evidence="2 3" key="1">
    <citation type="submission" date="2019-09" db="EMBL/GenBank/DDBJ databases">
        <title>Draft genome sequences of 48 bacterial type strains from the CCUG.</title>
        <authorList>
            <person name="Tunovic T."/>
            <person name="Pineiro-Iglesias B."/>
            <person name="Unosson C."/>
            <person name="Inganas E."/>
            <person name="Ohlen M."/>
            <person name="Cardew S."/>
            <person name="Jensie-Markopoulos S."/>
            <person name="Salva-Serra F."/>
            <person name="Jaen-Luchoro D."/>
            <person name="Karlsson R."/>
            <person name="Svensson-Stadler L."/>
            <person name="Chun J."/>
            <person name="Moore E."/>
        </authorList>
    </citation>
    <scope>NUCLEOTIDE SEQUENCE [LARGE SCALE GENOMIC DNA]</scope>
    <source>
        <strain evidence="2 3">CCUG 48643</strain>
    </source>
</reference>
<accession>A0A7V7TI04</accession>
<organism evidence="2 3">
    <name type="scientific">Vibrio chagasii</name>
    <dbReference type="NCBI Taxonomy" id="170679"/>
    <lineage>
        <taxon>Bacteria</taxon>
        <taxon>Pseudomonadati</taxon>
        <taxon>Pseudomonadota</taxon>
        <taxon>Gammaproteobacteria</taxon>
        <taxon>Vibrionales</taxon>
        <taxon>Vibrionaceae</taxon>
        <taxon>Vibrio</taxon>
    </lineage>
</organism>
<keyword evidence="1" id="KW-1133">Transmembrane helix</keyword>
<dbReference type="RefSeq" id="WP_137406622.1">
    <property type="nucleotide sequence ID" value="NZ_AP025467.1"/>
</dbReference>
<proteinExistence type="predicted"/>
<protein>
    <submittedName>
        <fullName evidence="2">Uncharacterized protein</fullName>
    </submittedName>
</protein>
<name>A0A7V7TI04_9VIBR</name>
<gene>
    <name evidence="2" type="ORF">F7Q91_03060</name>
</gene>
<dbReference type="EMBL" id="VZPX01000004">
    <property type="protein sequence ID" value="KAB0482401.1"/>
    <property type="molecule type" value="Genomic_DNA"/>
</dbReference>
<dbReference type="AlphaFoldDB" id="A0A7V7TI04"/>
<keyword evidence="1" id="KW-0472">Membrane</keyword>
<keyword evidence="1" id="KW-0812">Transmembrane</keyword>
<feature type="transmembrane region" description="Helical" evidence="1">
    <location>
        <begin position="78"/>
        <end position="100"/>
    </location>
</feature>
<dbReference type="GeneID" id="77344636"/>
<dbReference type="Proteomes" id="UP000423756">
    <property type="component" value="Unassembled WGS sequence"/>
</dbReference>
<sequence>MEEIRSKSTNFKSISEASEKITIAGSSTVPSQVKTQIDAITNGESHKEDSYLRRRAKRSGVNRNPFLAKRAATVLNTISYFCWALTIIFLAGATINFQLLEDIQISATSHDARIEKTSPPIKLKNLD</sequence>
<evidence type="ECO:0000313" key="3">
    <source>
        <dbReference type="Proteomes" id="UP000423756"/>
    </source>
</evidence>
<evidence type="ECO:0000256" key="1">
    <source>
        <dbReference type="SAM" id="Phobius"/>
    </source>
</evidence>